<evidence type="ECO:0000313" key="2">
    <source>
        <dbReference type="Proteomes" id="UP000095342"/>
    </source>
</evidence>
<reference evidence="1 2" key="1">
    <citation type="submission" date="2016-09" db="EMBL/GenBank/DDBJ databases">
        <title>Acidihalobacter prosperus V6 (DSM14174).</title>
        <authorList>
            <person name="Khaleque H.N."/>
            <person name="Ramsay J.P."/>
            <person name="Murphy R.J.T."/>
            <person name="Kaksonen A.H."/>
            <person name="Boxall N.J."/>
            <person name="Watkin E.L.J."/>
        </authorList>
    </citation>
    <scope>NUCLEOTIDE SEQUENCE [LARGE SCALE GENOMIC DNA]</scope>
    <source>
        <strain evidence="1 2">V6</strain>
    </source>
</reference>
<name>A0A1D8KBS5_9GAMM</name>
<sequence>MSDKVRLVVCHKQSTSARLRFLRLPWGATLFSPLPEGATLSEAEDAPLRAHPAACAQAAASWLDLPAASLCTETDFCRLVQLPDGGTLEMLLLRVTEVDPPFAAAERREARFVDLLDARDLRPIELDLLRESYAYLLGG</sequence>
<dbReference type="Proteomes" id="UP000095342">
    <property type="component" value="Chromosome"/>
</dbReference>
<proteinExistence type="predicted"/>
<organism evidence="1 2">
    <name type="scientific">Acidihalobacter aeolianus</name>
    <dbReference type="NCBI Taxonomy" id="2792603"/>
    <lineage>
        <taxon>Bacteria</taxon>
        <taxon>Pseudomonadati</taxon>
        <taxon>Pseudomonadota</taxon>
        <taxon>Gammaproteobacteria</taxon>
        <taxon>Chromatiales</taxon>
        <taxon>Ectothiorhodospiraceae</taxon>
        <taxon>Acidihalobacter</taxon>
    </lineage>
</organism>
<protein>
    <recommendedName>
        <fullName evidence="3">Nudix hydrolase domain-containing protein</fullName>
    </recommendedName>
</protein>
<dbReference type="EMBL" id="CP017448">
    <property type="protein sequence ID" value="AOV18421.1"/>
    <property type="molecule type" value="Genomic_DNA"/>
</dbReference>
<dbReference type="AlphaFoldDB" id="A0A1D8KBS5"/>
<dbReference type="KEGG" id="aaeo:BJI67_04300"/>
<gene>
    <name evidence="1" type="ORF">BJI67_04300</name>
</gene>
<evidence type="ECO:0000313" key="1">
    <source>
        <dbReference type="EMBL" id="AOV18421.1"/>
    </source>
</evidence>
<keyword evidence="2" id="KW-1185">Reference proteome</keyword>
<evidence type="ECO:0008006" key="3">
    <source>
        <dbReference type="Google" id="ProtNLM"/>
    </source>
</evidence>
<accession>A0A1D8KBS5</accession>